<keyword evidence="3" id="KW-1185">Reference proteome</keyword>
<reference evidence="2 3" key="1">
    <citation type="submission" date="2023-03" db="EMBL/GenBank/DDBJ databases">
        <title>High recombination rates correlate with genetic variation in Cardiocondyla obscurior ants.</title>
        <authorList>
            <person name="Errbii M."/>
        </authorList>
    </citation>
    <scope>NUCLEOTIDE SEQUENCE [LARGE SCALE GENOMIC DNA]</scope>
    <source>
        <strain evidence="2">Alpha-2009</strain>
        <tissue evidence="2">Whole body</tissue>
    </source>
</reference>
<sequence>MRTKSSSQTNRARRDYNARDRYLKTIKALWRINRIMNFSAAEFTDRDLCNGIKMSGQVTGEAKSGLCNRSLSLRKKRKKTKKKKREPVSTVGPNWFSLALALTSRPRNAKTSRRTLQLVERAPVCTTSGETR</sequence>
<feature type="region of interest" description="Disordered" evidence="1">
    <location>
        <begin position="69"/>
        <end position="89"/>
    </location>
</feature>
<evidence type="ECO:0000313" key="3">
    <source>
        <dbReference type="Proteomes" id="UP001430953"/>
    </source>
</evidence>
<evidence type="ECO:0000313" key="2">
    <source>
        <dbReference type="EMBL" id="KAL0108383.1"/>
    </source>
</evidence>
<accession>A0AAW2F0K5</accession>
<proteinExistence type="predicted"/>
<evidence type="ECO:0000256" key="1">
    <source>
        <dbReference type="SAM" id="MobiDB-lite"/>
    </source>
</evidence>
<comment type="caution">
    <text evidence="2">The sequence shown here is derived from an EMBL/GenBank/DDBJ whole genome shotgun (WGS) entry which is preliminary data.</text>
</comment>
<dbReference type="AlphaFoldDB" id="A0AAW2F0K5"/>
<protein>
    <submittedName>
        <fullName evidence="2">Uncharacterized protein</fullName>
    </submittedName>
</protein>
<dbReference type="EMBL" id="JADYXP020000016">
    <property type="protein sequence ID" value="KAL0108383.1"/>
    <property type="molecule type" value="Genomic_DNA"/>
</dbReference>
<name>A0AAW2F0K5_9HYME</name>
<organism evidence="2 3">
    <name type="scientific">Cardiocondyla obscurior</name>
    <dbReference type="NCBI Taxonomy" id="286306"/>
    <lineage>
        <taxon>Eukaryota</taxon>
        <taxon>Metazoa</taxon>
        <taxon>Ecdysozoa</taxon>
        <taxon>Arthropoda</taxon>
        <taxon>Hexapoda</taxon>
        <taxon>Insecta</taxon>
        <taxon>Pterygota</taxon>
        <taxon>Neoptera</taxon>
        <taxon>Endopterygota</taxon>
        <taxon>Hymenoptera</taxon>
        <taxon>Apocrita</taxon>
        <taxon>Aculeata</taxon>
        <taxon>Formicoidea</taxon>
        <taxon>Formicidae</taxon>
        <taxon>Myrmicinae</taxon>
        <taxon>Cardiocondyla</taxon>
    </lineage>
</organism>
<feature type="compositionally biased region" description="Basic residues" evidence="1">
    <location>
        <begin position="72"/>
        <end position="85"/>
    </location>
</feature>
<gene>
    <name evidence="2" type="ORF">PUN28_015135</name>
</gene>
<dbReference type="Proteomes" id="UP001430953">
    <property type="component" value="Unassembled WGS sequence"/>
</dbReference>